<dbReference type="Gene3D" id="1.10.443.10">
    <property type="entry name" value="Intergrase catalytic core"/>
    <property type="match status" value="1"/>
</dbReference>
<dbReference type="EMBL" id="RBOC01000056">
    <property type="protein sequence ID" value="RMM11925.1"/>
    <property type="molecule type" value="Genomic_DNA"/>
</dbReference>
<dbReference type="GO" id="GO:0015074">
    <property type="term" value="P:DNA integration"/>
    <property type="evidence" value="ECO:0007669"/>
    <property type="project" value="InterPro"/>
</dbReference>
<evidence type="ECO:0000256" key="1">
    <source>
        <dbReference type="ARBA" id="ARBA00023172"/>
    </source>
</evidence>
<dbReference type="Pfam" id="PF00589">
    <property type="entry name" value="Phage_integrase"/>
    <property type="match status" value="1"/>
</dbReference>
<name>A0A3M3BH18_9PSED</name>
<dbReference type="InterPro" id="IPR013762">
    <property type="entry name" value="Integrase-like_cat_sf"/>
</dbReference>
<gene>
    <name evidence="3" type="ORF">ALQ84_200208</name>
</gene>
<dbReference type="AlphaFoldDB" id="A0A3M3BH18"/>
<dbReference type="Proteomes" id="UP000278587">
    <property type="component" value="Unassembled WGS sequence"/>
</dbReference>
<proteinExistence type="predicted"/>
<dbReference type="GO" id="GO:0003677">
    <property type="term" value="F:DNA binding"/>
    <property type="evidence" value="ECO:0007669"/>
    <property type="project" value="InterPro"/>
</dbReference>
<feature type="domain" description="Tyr recombinase" evidence="2">
    <location>
        <begin position="4"/>
        <end position="56"/>
    </location>
</feature>
<reference evidence="3 4" key="1">
    <citation type="submission" date="2018-08" db="EMBL/GenBank/DDBJ databases">
        <title>Recombination of ecologically and evolutionarily significant loci maintains genetic cohesion in the Pseudomonas syringae species complex.</title>
        <authorList>
            <person name="Dillon M."/>
            <person name="Thakur S."/>
            <person name="Almeida R.N.D."/>
            <person name="Weir B.S."/>
            <person name="Guttman D.S."/>
        </authorList>
    </citation>
    <scope>NUCLEOTIDE SEQUENCE [LARGE SCALE GENOMIC DNA]</scope>
    <source>
        <strain evidence="3 4">ICMP 4086</strain>
    </source>
</reference>
<organism evidence="3 4">
    <name type="scientific">Pseudomonas caricapapayae</name>
    <dbReference type="NCBI Taxonomy" id="46678"/>
    <lineage>
        <taxon>Bacteria</taxon>
        <taxon>Pseudomonadati</taxon>
        <taxon>Pseudomonadota</taxon>
        <taxon>Gammaproteobacteria</taxon>
        <taxon>Pseudomonadales</taxon>
        <taxon>Pseudomonadaceae</taxon>
        <taxon>Pseudomonas</taxon>
    </lineage>
</organism>
<sequence length="67" mass="7654">MGEAYAKNAGIVVEYPGVHGLHAIAATNGLKHDADITKVQMWLWHSNISTTRFYHRRGKRQIRRPLN</sequence>
<dbReference type="SUPFAM" id="SSF56349">
    <property type="entry name" value="DNA breaking-rejoining enzymes"/>
    <property type="match status" value="1"/>
</dbReference>
<evidence type="ECO:0000313" key="4">
    <source>
        <dbReference type="Proteomes" id="UP000278587"/>
    </source>
</evidence>
<evidence type="ECO:0000313" key="3">
    <source>
        <dbReference type="EMBL" id="RMM11925.1"/>
    </source>
</evidence>
<protein>
    <recommendedName>
        <fullName evidence="2">Tyr recombinase domain-containing protein</fullName>
    </recommendedName>
</protein>
<comment type="caution">
    <text evidence="3">The sequence shown here is derived from an EMBL/GenBank/DDBJ whole genome shotgun (WGS) entry which is preliminary data.</text>
</comment>
<dbReference type="InterPro" id="IPR002104">
    <property type="entry name" value="Integrase_catalytic"/>
</dbReference>
<evidence type="ECO:0000259" key="2">
    <source>
        <dbReference type="Pfam" id="PF00589"/>
    </source>
</evidence>
<accession>A0A3M3BH18</accession>
<dbReference type="GO" id="GO:0006310">
    <property type="term" value="P:DNA recombination"/>
    <property type="evidence" value="ECO:0007669"/>
    <property type="project" value="UniProtKB-KW"/>
</dbReference>
<dbReference type="InterPro" id="IPR011010">
    <property type="entry name" value="DNA_brk_join_enz"/>
</dbReference>
<keyword evidence="1" id="KW-0233">DNA recombination</keyword>